<evidence type="ECO:0000313" key="9">
    <source>
        <dbReference type="Proteomes" id="UP001205105"/>
    </source>
</evidence>
<sequence>MQPDHRGCCRAGGMARPKAVVTGGAGYVGQRLGRALAGAGFDVLLLDLAPPPGLADAPLPSLCFEAVDVRDEAALTAHFRGASLVFHLASYGMSGGAQLQRRLVQAVNVGGTRAVLAAAVAAGVDRLVYLSTYNVVYGGQVIENGDESLPYFPYPKWHPDAYSSTKTLAEQAVLAANGTPLPGGHTLRTCALRPAGIWGPGEQRHLPRIVRYLEMGLFCFVIGRPDNAIVDWLHVDNLVHGCLLAAEALTAEKGHIAAGQAYFLHDDHPGVTSRVNQFEFLRPLVEGLGYRHPTAVIPTSAALCAAWLLEWLHWLLWPLLDISRWFILTRTEVLKSGRTHYMSCAKARRELGYRPPRGGAAWPGQRRVAMLQQCEPGAVLWIERTFGDCIYNGRDLLGFCCGMASICCWLVAQMPQLYRNYKSKSVEALSPWFLAEWLLGDTFNLLGALLKGDQLPTVVFTAQYFICVDAVMMVQFLYYQSLQRRRERLLAARRHRHHRHHRSRHQHAQQQQQQPHHGHSSGDEHEAEGSSRQGWGALGAAPAARGSAGGSGAADLPARSLAGEAGGSGRTVPVVAAGGRDVAFRPQRVLACLGTLLVLAHTQQQQQQPLAALPLHRRLLVAAGAPSSSGWSLLGHMPDWAYAAGTTLGYCSSVLYLTSRLSQIWKNYKRGSAEGLAISMFLTAICANTFYGSSILIRSYTWPELRSSLPWLIGSLGTVALDAAIFVQWRTLGHGGGGGPKDHPSDEESPLLDPDV</sequence>
<organism evidence="8 9">
    <name type="scientific">Chlorella ohadii</name>
    <dbReference type="NCBI Taxonomy" id="2649997"/>
    <lineage>
        <taxon>Eukaryota</taxon>
        <taxon>Viridiplantae</taxon>
        <taxon>Chlorophyta</taxon>
        <taxon>core chlorophytes</taxon>
        <taxon>Trebouxiophyceae</taxon>
        <taxon>Chlorellales</taxon>
        <taxon>Chlorellaceae</taxon>
        <taxon>Chlorella clade</taxon>
        <taxon>Chlorella</taxon>
    </lineage>
</organism>
<proteinExistence type="predicted"/>
<dbReference type="PANTHER" id="PTHR16201">
    <property type="entry name" value="SEVEN TRANSMEMBRANE PROTEIN 1-RELATED"/>
    <property type="match status" value="1"/>
</dbReference>
<feature type="compositionally biased region" description="Basic residues" evidence="5">
    <location>
        <begin position="493"/>
        <end position="507"/>
    </location>
</feature>
<evidence type="ECO:0000256" key="6">
    <source>
        <dbReference type="SAM" id="Phobius"/>
    </source>
</evidence>
<dbReference type="Pfam" id="PF01073">
    <property type="entry name" value="3Beta_HSD"/>
    <property type="match status" value="1"/>
</dbReference>
<keyword evidence="9" id="KW-1185">Reference proteome</keyword>
<dbReference type="InterPro" id="IPR006603">
    <property type="entry name" value="PQ-loop_rpt"/>
</dbReference>
<keyword evidence="3 6" id="KW-1133">Transmembrane helix</keyword>
<dbReference type="GO" id="GO:0006694">
    <property type="term" value="P:steroid biosynthetic process"/>
    <property type="evidence" value="ECO:0007669"/>
    <property type="project" value="InterPro"/>
</dbReference>
<evidence type="ECO:0000256" key="5">
    <source>
        <dbReference type="SAM" id="MobiDB-lite"/>
    </source>
</evidence>
<dbReference type="Gene3D" id="1.20.1280.290">
    <property type="match status" value="2"/>
</dbReference>
<evidence type="ECO:0000313" key="8">
    <source>
        <dbReference type="EMBL" id="KAI7840315.1"/>
    </source>
</evidence>
<dbReference type="AlphaFoldDB" id="A0AAD5DQV1"/>
<feature type="compositionally biased region" description="Basic and acidic residues" evidence="5">
    <location>
        <begin position="520"/>
        <end position="529"/>
    </location>
</feature>
<name>A0AAD5DQV1_9CHLO</name>
<dbReference type="Gene3D" id="3.40.50.720">
    <property type="entry name" value="NAD(P)-binding Rossmann-like Domain"/>
    <property type="match status" value="1"/>
</dbReference>
<keyword evidence="4 6" id="KW-0472">Membrane</keyword>
<keyword evidence="2 6" id="KW-0812">Transmembrane</keyword>
<dbReference type="GO" id="GO:0015174">
    <property type="term" value="F:basic amino acid transmembrane transporter activity"/>
    <property type="evidence" value="ECO:0007669"/>
    <property type="project" value="UniProtKB-ARBA"/>
</dbReference>
<feature type="transmembrane region" description="Helical" evidence="6">
    <location>
        <begin position="678"/>
        <end position="697"/>
    </location>
</feature>
<evidence type="ECO:0000256" key="1">
    <source>
        <dbReference type="ARBA" id="ARBA00004141"/>
    </source>
</evidence>
<evidence type="ECO:0000259" key="7">
    <source>
        <dbReference type="Pfam" id="PF01073"/>
    </source>
</evidence>
<dbReference type="PANTHER" id="PTHR16201:SF34">
    <property type="entry name" value="LYSOSOMAL AMINO ACID TRANSPORTER 1"/>
    <property type="match status" value="1"/>
</dbReference>
<feature type="region of interest" description="Disordered" evidence="5">
    <location>
        <begin position="493"/>
        <end position="555"/>
    </location>
</feature>
<feature type="transmembrane region" description="Helical" evidence="6">
    <location>
        <begin position="640"/>
        <end position="657"/>
    </location>
</feature>
<dbReference type="FunFam" id="1.20.1280.290:FF:000009">
    <property type="entry name" value="PQ loop repeat family protein"/>
    <property type="match status" value="1"/>
</dbReference>
<dbReference type="SMART" id="SM00679">
    <property type="entry name" value="CTNS"/>
    <property type="match status" value="2"/>
</dbReference>
<dbReference type="Proteomes" id="UP001205105">
    <property type="component" value="Unassembled WGS sequence"/>
</dbReference>
<dbReference type="EMBL" id="JADXDR010000083">
    <property type="protein sequence ID" value="KAI7840315.1"/>
    <property type="molecule type" value="Genomic_DNA"/>
</dbReference>
<dbReference type="InterPro" id="IPR051415">
    <property type="entry name" value="LAAT-1"/>
</dbReference>
<accession>A0AAD5DQV1</accession>
<comment type="caution">
    <text evidence="8">The sequence shown here is derived from an EMBL/GenBank/DDBJ whole genome shotgun (WGS) entry which is preliminary data.</text>
</comment>
<dbReference type="InterPro" id="IPR036291">
    <property type="entry name" value="NAD(P)-bd_dom_sf"/>
</dbReference>
<feature type="compositionally biased region" description="Acidic residues" evidence="5">
    <location>
        <begin position="747"/>
        <end position="756"/>
    </location>
</feature>
<comment type="subcellular location">
    <subcellularLocation>
        <location evidence="1">Membrane</location>
        <topology evidence="1">Multi-pass membrane protein</topology>
    </subcellularLocation>
</comment>
<reference evidence="8" key="1">
    <citation type="submission" date="2020-11" db="EMBL/GenBank/DDBJ databases">
        <title>Chlorella ohadii genome sequencing and assembly.</title>
        <authorList>
            <person name="Murik O."/>
            <person name="Treves H."/>
            <person name="Kedem I."/>
            <person name="Shotland Y."/>
            <person name="Kaplan A."/>
        </authorList>
    </citation>
    <scope>NUCLEOTIDE SEQUENCE</scope>
    <source>
        <strain evidence="8">1</strain>
    </source>
</reference>
<gene>
    <name evidence="8" type="ORF">COHA_006097</name>
</gene>
<feature type="domain" description="3-beta hydroxysteroid dehydrogenase/isomerase" evidence="7">
    <location>
        <begin position="20"/>
        <end position="294"/>
    </location>
</feature>
<protein>
    <recommendedName>
        <fullName evidence="7">3-beta hydroxysteroid dehydrogenase/isomerase domain-containing protein</fullName>
    </recommendedName>
</protein>
<dbReference type="GO" id="GO:0098852">
    <property type="term" value="C:lytic vacuole membrane"/>
    <property type="evidence" value="ECO:0007669"/>
    <property type="project" value="UniProtKB-ARBA"/>
</dbReference>
<evidence type="ECO:0000256" key="3">
    <source>
        <dbReference type="ARBA" id="ARBA00022989"/>
    </source>
</evidence>
<dbReference type="GO" id="GO:0016616">
    <property type="term" value="F:oxidoreductase activity, acting on the CH-OH group of donors, NAD or NADP as acceptor"/>
    <property type="evidence" value="ECO:0007669"/>
    <property type="project" value="InterPro"/>
</dbReference>
<dbReference type="Pfam" id="PF04193">
    <property type="entry name" value="PQ-loop"/>
    <property type="match status" value="2"/>
</dbReference>
<dbReference type="InterPro" id="IPR002225">
    <property type="entry name" value="3Beta_OHSteriod_DH/Estase"/>
</dbReference>
<feature type="compositionally biased region" description="Low complexity" evidence="5">
    <location>
        <begin position="534"/>
        <end position="546"/>
    </location>
</feature>
<evidence type="ECO:0000256" key="2">
    <source>
        <dbReference type="ARBA" id="ARBA00022692"/>
    </source>
</evidence>
<evidence type="ECO:0000256" key="4">
    <source>
        <dbReference type="ARBA" id="ARBA00023136"/>
    </source>
</evidence>
<dbReference type="SUPFAM" id="SSF51735">
    <property type="entry name" value="NAD(P)-binding Rossmann-fold domains"/>
    <property type="match status" value="1"/>
</dbReference>
<feature type="transmembrane region" description="Helical" evidence="6">
    <location>
        <begin position="709"/>
        <end position="727"/>
    </location>
</feature>
<feature type="region of interest" description="Disordered" evidence="5">
    <location>
        <begin position="736"/>
        <end position="756"/>
    </location>
</feature>